<evidence type="ECO:0000313" key="3">
    <source>
        <dbReference type="Proteomes" id="UP001234798"/>
    </source>
</evidence>
<dbReference type="RefSeq" id="WP_306937300.1">
    <property type="nucleotide sequence ID" value="NZ_CP132976.1"/>
</dbReference>
<evidence type="ECO:0000256" key="1">
    <source>
        <dbReference type="SAM" id="SignalP"/>
    </source>
</evidence>
<reference evidence="2 3" key="1">
    <citation type="submission" date="2023-08" db="EMBL/GenBank/DDBJ databases">
        <title>Achromobacter seleniivolatilans sp. nov., isolated from seleniferous soil.</title>
        <authorList>
            <person name="Zhang S."/>
            <person name="Li K."/>
            <person name="Peng J."/>
            <person name="Zhao Q."/>
            <person name="Wang H."/>
            <person name="Guo Y."/>
        </authorList>
    </citation>
    <scope>NUCLEOTIDE SEQUENCE [LARGE SCALE GENOMIC DNA]</scope>
    <source>
        <strain evidence="2 3">R39</strain>
    </source>
</reference>
<sequence length="150" mass="16164">MTFRILIFLASWALAATAAASSTEPRVDLFPSQSWNSLRMMLTAQDGGLPAQPDSADLPTTVATETKAETALPLPFQAVGVWVEAGQRVAVLERQGQTFLLCQRCRIGTALRPGAPLMDGYQFKELAPKSAVLLDPQGRKLNIDLALPAQ</sequence>
<organism evidence="2 3">
    <name type="scientific">Achromobacter seleniivolatilans</name>
    <dbReference type="NCBI Taxonomy" id="3047478"/>
    <lineage>
        <taxon>Bacteria</taxon>
        <taxon>Pseudomonadati</taxon>
        <taxon>Pseudomonadota</taxon>
        <taxon>Betaproteobacteria</taxon>
        <taxon>Burkholderiales</taxon>
        <taxon>Alcaligenaceae</taxon>
        <taxon>Achromobacter</taxon>
    </lineage>
</organism>
<dbReference type="Proteomes" id="UP001234798">
    <property type="component" value="Chromosome"/>
</dbReference>
<dbReference type="EMBL" id="CP132976">
    <property type="protein sequence ID" value="WMD18299.1"/>
    <property type="molecule type" value="Genomic_DNA"/>
</dbReference>
<name>A0ABY9LU49_9BURK</name>
<accession>A0ABY9LU49</accession>
<protein>
    <submittedName>
        <fullName evidence="2">Uncharacterized protein</fullName>
    </submittedName>
</protein>
<keyword evidence="3" id="KW-1185">Reference proteome</keyword>
<proteinExistence type="predicted"/>
<evidence type="ECO:0000313" key="2">
    <source>
        <dbReference type="EMBL" id="WMD18299.1"/>
    </source>
</evidence>
<feature type="chain" id="PRO_5047313646" evidence="1">
    <location>
        <begin position="19"/>
        <end position="150"/>
    </location>
</feature>
<feature type="signal peptide" evidence="1">
    <location>
        <begin position="1"/>
        <end position="18"/>
    </location>
</feature>
<keyword evidence="1" id="KW-0732">Signal</keyword>
<gene>
    <name evidence="2" type="ORF">RAS12_16780</name>
</gene>